<evidence type="ECO:0000313" key="2">
    <source>
        <dbReference type="EMBL" id="MED6233206.1"/>
    </source>
</evidence>
<evidence type="ECO:0000313" key="3">
    <source>
        <dbReference type="Proteomes" id="UP001345963"/>
    </source>
</evidence>
<feature type="compositionally biased region" description="Polar residues" evidence="1">
    <location>
        <begin position="98"/>
        <end position="110"/>
    </location>
</feature>
<organism evidence="2 3">
    <name type="scientific">Ataeniobius toweri</name>
    <dbReference type="NCBI Taxonomy" id="208326"/>
    <lineage>
        <taxon>Eukaryota</taxon>
        <taxon>Metazoa</taxon>
        <taxon>Chordata</taxon>
        <taxon>Craniata</taxon>
        <taxon>Vertebrata</taxon>
        <taxon>Euteleostomi</taxon>
        <taxon>Actinopterygii</taxon>
        <taxon>Neopterygii</taxon>
        <taxon>Teleostei</taxon>
        <taxon>Neoteleostei</taxon>
        <taxon>Acanthomorphata</taxon>
        <taxon>Ovalentaria</taxon>
        <taxon>Atherinomorphae</taxon>
        <taxon>Cyprinodontiformes</taxon>
        <taxon>Goodeidae</taxon>
        <taxon>Ataeniobius</taxon>
    </lineage>
</organism>
<evidence type="ECO:0000256" key="1">
    <source>
        <dbReference type="SAM" id="MobiDB-lite"/>
    </source>
</evidence>
<feature type="region of interest" description="Disordered" evidence="1">
    <location>
        <begin position="1"/>
        <end position="110"/>
    </location>
</feature>
<dbReference type="Proteomes" id="UP001345963">
    <property type="component" value="Unassembled WGS sequence"/>
</dbReference>
<proteinExistence type="predicted"/>
<comment type="caution">
    <text evidence="2">The sequence shown here is derived from an EMBL/GenBank/DDBJ whole genome shotgun (WGS) entry which is preliminary data.</text>
</comment>
<feature type="compositionally biased region" description="Basic residues" evidence="1">
    <location>
        <begin position="19"/>
        <end position="28"/>
    </location>
</feature>
<name>A0ABU7A5V0_9TELE</name>
<keyword evidence="3" id="KW-1185">Reference proteome</keyword>
<feature type="compositionally biased region" description="Low complexity" evidence="1">
    <location>
        <begin position="34"/>
        <end position="49"/>
    </location>
</feature>
<accession>A0ABU7A5V0</accession>
<sequence length="110" mass="11695">MGTAGEAPQTHCFTVSARSRSRPNKRAQRPTTAPPQYRQLQPTQTTPRPTLNPDPPPAQGNTQMPSPPRNSNAPGQASPCPPGPDAEVAMPIPPTATLGRTRNNILLVSK</sequence>
<protein>
    <submittedName>
        <fullName evidence="2">Uncharacterized protein</fullName>
    </submittedName>
</protein>
<gene>
    <name evidence="2" type="ORF">ATANTOWER_008334</name>
</gene>
<feature type="compositionally biased region" description="Polar residues" evidence="1">
    <location>
        <begin position="59"/>
        <end position="75"/>
    </location>
</feature>
<reference evidence="2 3" key="1">
    <citation type="submission" date="2021-07" db="EMBL/GenBank/DDBJ databases">
        <authorList>
            <person name="Palmer J.M."/>
        </authorList>
    </citation>
    <scope>NUCLEOTIDE SEQUENCE [LARGE SCALE GENOMIC DNA]</scope>
    <source>
        <strain evidence="2 3">AT_MEX2019</strain>
        <tissue evidence="2">Muscle</tissue>
    </source>
</reference>
<dbReference type="EMBL" id="JAHUTI010001992">
    <property type="protein sequence ID" value="MED6233206.1"/>
    <property type="molecule type" value="Genomic_DNA"/>
</dbReference>